<keyword evidence="4" id="KW-0489">Methyltransferase</keyword>
<dbReference type="PANTHER" id="PTHR43861:SF5">
    <property type="entry name" value="BLL5978 PROTEIN"/>
    <property type="match status" value="1"/>
</dbReference>
<dbReference type="Pfam" id="PF08421">
    <property type="entry name" value="Methyltransf_13"/>
    <property type="match status" value="1"/>
</dbReference>
<dbReference type="GO" id="GO:0032259">
    <property type="term" value="P:methylation"/>
    <property type="evidence" value="ECO:0007669"/>
    <property type="project" value="UniProtKB-KW"/>
</dbReference>
<dbReference type="Gene3D" id="6.10.250.3100">
    <property type="match status" value="1"/>
</dbReference>
<dbReference type="InterPro" id="IPR038576">
    <property type="entry name" value="Methyltransf_Zn-bd_dom_put_sf"/>
</dbReference>
<dbReference type="Pfam" id="PF13489">
    <property type="entry name" value="Methyltransf_23"/>
    <property type="match status" value="1"/>
</dbReference>
<feature type="domain" description="C-methyltransferase" evidence="3">
    <location>
        <begin position="286"/>
        <end position="445"/>
    </location>
</feature>
<evidence type="ECO:0000313" key="4">
    <source>
        <dbReference type="EMBL" id="OZI53905.1"/>
    </source>
</evidence>
<dbReference type="Gene3D" id="6.20.50.110">
    <property type="entry name" value="Methyltransferase, zinc-binding domain"/>
    <property type="match status" value="1"/>
</dbReference>
<dbReference type="Gene3D" id="3.40.50.720">
    <property type="entry name" value="NAD(P)-binding Rossmann-like Domain"/>
    <property type="match status" value="1"/>
</dbReference>
<sequence length="452" mass="49920">MRRRAASPRPPSGHRLAPARHGSLRAGPGPRFPRPRFPRIGSMKCRHCSAELRLPFLDLGHAPPSNAYLKPEDLNRPETTFPLRLLVCEQCWLVQTEDYAGREALFTEEYAYFSSYSQSWLDHSRNYVEKMTDRFGLGEGSMVVEVAANDGYLLQYVQAAGVPCYGIEPTASTAAAARKLGLEIVERFFGETLGNELSARGRAADLIAANNVLAHVPDINDFVIGFRQLLKPNGVATFEFPHLLRMVAESQFDTAYHEHYSYLSLTAVRHIFAANGLTVFDVEQIPTHGGSLRVYAQRTDTGTHPVAPSVQRLLSQEDESGLRTAAFYAGFQKQAEAVKNGLLAFLLQAHAEGKRVGAYGAAAKGNTLMNFAGVRPDLLPYVVDRNPAKQNQYLPGSHIPVVDEATLQRDKPDYIVILPWNLKTEVSAQLAYAREWGARLVTAVPHLAIVPA</sequence>
<gene>
    <name evidence="4" type="ORF">CAL25_08115</name>
</gene>
<evidence type="ECO:0000256" key="1">
    <source>
        <dbReference type="SAM" id="MobiDB-lite"/>
    </source>
</evidence>
<dbReference type="Gene3D" id="3.40.50.150">
    <property type="entry name" value="Vaccinia Virus protein VP39"/>
    <property type="match status" value="1"/>
</dbReference>
<keyword evidence="4" id="KW-0808">Transferase</keyword>
<reference evidence="4 5" key="1">
    <citation type="submission" date="2017-05" db="EMBL/GenBank/DDBJ databases">
        <title>Complete and WGS of Bordetella genogroups.</title>
        <authorList>
            <person name="Spilker T."/>
            <person name="LiPuma J."/>
        </authorList>
    </citation>
    <scope>NUCLEOTIDE SEQUENCE [LARGE SCALE GENOMIC DNA]</scope>
    <source>
        <strain evidence="4 5">AU10456</strain>
    </source>
</reference>
<dbReference type="PANTHER" id="PTHR43861">
    <property type="entry name" value="TRANS-ACONITATE 2-METHYLTRANSFERASE-RELATED"/>
    <property type="match status" value="1"/>
</dbReference>
<dbReference type="InterPro" id="IPR013630">
    <property type="entry name" value="Methyltransf_Zn-bd_dom_put"/>
</dbReference>
<organism evidence="4 5">
    <name type="scientific">Bordetella genomosp. 5</name>
    <dbReference type="NCBI Taxonomy" id="1395608"/>
    <lineage>
        <taxon>Bacteria</taxon>
        <taxon>Pseudomonadati</taxon>
        <taxon>Pseudomonadota</taxon>
        <taxon>Betaproteobacteria</taxon>
        <taxon>Burkholderiales</taxon>
        <taxon>Alcaligenaceae</taxon>
        <taxon>Bordetella</taxon>
    </lineage>
</organism>
<dbReference type="GO" id="GO:0008168">
    <property type="term" value="F:methyltransferase activity"/>
    <property type="evidence" value="ECO:0007669"/>
    <property type="project" value="UniProtKB-KW"/>
</dbReference>
<evidence type="ECO:0000259" key="2">
    <source>
        <dbReference type="Pfam" id="PF08421"/>
    </source>
</evidence>
<dbReference type="Pfam" id="PF08484">
    <property type="entry name" value="Methyltransf_14"/>
    <property type="match status" value="1"/>
</dbReference>
<dbReference type="InterPro" id="IPR013691">
    <property type="entry name" value="MeTrfase_14"/>
</dbReference>
<accession>A0A261TWX0</accession>
<dbReference type="InterPro" id="IPR029063">
    <property type="entry name" value="SAM-dependent_MTases_sf"/>
</dbReference>
<evidence type="ECO:0000313" key="5">
    <source>
        <dbReference type="Proteomes" id="UP000216913"/>
    </source>
</evidence>
<dbReference type="SUPFAM" id="SSF53335">
    <property type="entry name" value="S-adenosyl-L-methionine-dependent methyltransferases"/>
    <property type="match status" value="1"/>
</dbReference>
<proteinExistence type="predicted"/>
<dbReference type="EMBL" id="NEVP01000004">
    <property type="protein sequence ID" value="OZI53905.1"/>
    <property type="molecule type" value="Genomic_DNA"/>
</dbReference>
<protein>
    <submittedName>
        <fullName evidence="4">SAM-dependent methyltransferase</fullName>
    </submittedName>
</protein>
<comment type="caution">
    <text evidence="4">The sequence shown here is derived from an EMBL/GenBank/DDBJ whole genome shotgun (WGS) entry which is preliminary data.</text>
</comment>
<dbReference type="CDD" id="cd02440">
    <property type="entry name" value="AdoMet_MTases"/>
    <property type="match status" value="1"/>
</dbReference>
<dbReference type="Proteomes" id="UP000216913">
    <property type="component" value="Unassembled WGS sequence"/>
</dbReference>
<dbReference type="AlphaFoldDB" id="A0A261TWX0"/>
<evidence type="ECO:0000259" key="3">
    <source>
        <dbReference type="Pfam" id="PF08484"/>
    </source>
</evidence>
<name>A0A261TWX0_9BORD</name>
<feature type="region of interest" description="Disordered" evidence="1">
    <location>
        <begin position="1"/>
        <end position="36"/>
    </location>
</feature>
<keyword evidence="5" id="KW-1185">Reference proteome</keyword>
<feature type="domain" description="Methyltransferase putative zinc binding" evidence="2">
    <location>
        <begin position="45"/>
        <end position="106"/>
    </location>
</feature>